<dbReference type="InterPro" id="IPR003593">
    <property type="entry name" value="AAA+_ATPase"/>
</dbReference>
<evidence type="ECO:0000256" key="6">
    <source>
        <dbReference type="ARBA" id="ARBA00023136"/>
    </source>
</evidence>
<keyword evidence="6 7" id="KW-0472">Membrane</keyword>
<evidence type="ECO:0000256" key="5">
    <source>
        <dbReference type="ARBA" id="ARBA00022989"/>
    </source>
</evidence>
<feature type="transmembrane region" description="Helical" evidence="7">
    <location>
        <begin position="208"/>
        <end position="229"/>
    </location>
</feature>
<feature type="transmembrane region" description="Helical" evidence="7">
    <location>
        <begin position="322"/>
        <end position="343"/>
    </location>
</feature>
<reference evidence="10 11" key="1">
    <citation type="journal article" date="2022" name="Syst. Appl. Microbiol.">
        <title>Rhodopirellula aestuarii sp. nov., a novel member of the genus Rhodopirellula isolated from brackish sediments collected in the Tagus River estuary, Portugal.</title>
        <authorList>
            <person name="Vitorino I.R."/>
            <person name="Klimek D."/>
            <person name="Calusinska M."/>
            <person name="Lobo-da-Cunha A."/>
            <person name="Vasconcelos V."/>
            <person name="Lage O.M."/>
        </authorList>
    </citation>
    <scope>NUCLEOTIDE SEQUENCE [LARGE SCALE GENOMIC DNA]</scope>
    <source>
        <strain evidence="10 11">ICT_H3.1</strain>
    </source>
</reference>
<keyword evidence="11" id="KW-1185">Reference proteome</keyword>
<evidence type="ECO:0000256" key="1">
    <source>
        <dbReference type="ARBA" id="ARBA00004651"/>
    </source>
</evidence>
<keyword evidence="3" id="KW-0547">Nucleotide-binding</keyword>
<name>A0ABT0TZW6_9BACT</name>
<dbReference type="Pfam" id="PF00005">
    <property type="entry name" value="ABC_tran"/>
    <property type="match status" value="1"/>
</dbReference>
<dbReference type="PANTHER" id="PTHR43394">
    <property type="entry name" value="ATP-DEPENDENT PERMEASE MDL1, MITOCHONDRIAL"/>
    <property type="match status" value="1"/>
</dbReference>
<evidence type="ECO:0000256" key="2">
    <source>
        <dbReference type="ARBA" id="ARBA00022692"/>
    </source>
</evidence>
<evidence type="ECO:0000256" key="4">
    <source>
        <dbReference type="ARBA" id="ARBA00022840"/>
    </source>
</evidence>
<dbReference type="InterPro" id="IPR003439">
    <property type="entry name" value="ABC_transporter-like_ATP-bd"/>
</dbReference>
<dbReference type="SUPFAM" id="SSF52540">
    <property type="entry name" value="P-loop containing nucleoside triphosphate hydrolases"/>
    <property type="match status" value="1"/>
</dbReference>
<dbReference type="RefSeq" id="WP_250927828.1">
    <property type="nucleotide sequence ID" value="NZ_JAMQBK010000017.1"/>
</dbReference>
<dbReference type="SUPFAM" id="SSF90123">
    <property type="entry name" value="ABC transporter transmembrane region"/>
    <property type="match status" value="1"/>
</dbReference>
<evidence type="ECO:0000313" key="10">
    <source>
        <dbReference type="EMBL" id="MCM2370156.1"/>
    </source>
</evidence>
<feature type="domain" description="ABC transporter" evidence="8">
    <location>
        <begin position="523"/>
        <end position="746"/>
    </location>
</feature>
<dbReference type="InterPro" id="IPR027417">
    <property type="entry name" value="P-loop_NTPase"/>
</dbReference>
<accession>A0ABT0TZW6</accession>
<evidence type="ECO:0000256" key="3">
    <source>
        <dbReference type="ARBA" id="ARBA00022741"/>
    </source>
</evidence>
<proteinExistence type="predicted"/>
<comment type="caution">
    <text evidence="10">The sequence shown here is derived from an EMBL/GenBank/DDBJ whole genome shotgun (WGS) entry which is preliminary data.</text>
</comment>
<feature type="transmembrane region" description="Helical" evidence="7">
    <location>
        <begin position="241"/>
        <end position="270"/>
    </location>
</feature>
<feature type="domain" description="ABC transmembrane type-1" evidence="9">
    <location>
        <begin position="209"/>
        <end position="490"/>
    </location>
</feature>
<protein>
    <submittedName>
        <fullName evidence="10">ATP-binding cassette domain-containing protein</fullName>
    </submittedName>
</protein>
<dbReference type="InterPro" id="IPR039421">
    <property type="entry name" value="Type_1_exporter"/>
</dbReference>
<keyword evidence="4 10" id="KW-0067">ATP-binding</keyword>
<evidence type="ECO:0000259" key="8">
    <source>
        <dbReference type="PROSITE" id="PS50893"/>
    </source>
</evidence>
<dbReference type="PANTHER" id="PTHR43394:SF4">
    <property type="entry name" value="TOXIN SECRETION ABC TRANSPORTER ATP-BINDING PROTEIN"/>
    <property type="match status" value="1"/>
</dbReference>
<evidence type="ECO:0000259" key="9">
    <source>
        <dbReference type="PROSITE" id="PS50929"/>
    </source>
</evidence>
<dbReference type="Gene3D" id="1.20.1560.10">
    <property type="entry name" value="ABC transporter type 1, transmembrane domain"/>
    <property type="match status" value="1"/>
</dbReference>
<dbReference type="InterPro" id="IPR036640">
    <property type="entry name" value="ABC1_TM_sf"/>
</dbReference>
<dbReference type="Pfam" id="PF00664">
    <property type="entry name" value="ABC_membrane"/>
    <property type="match status" value="1"/>
</dbReference>
<evidence type="ECO:0000313" key="11">
    <source>
        <dbReference type="Proteomes" id="UP001202961"/>
    </source>
</evidence>
<sequence>MITPDDRATPPIGPAAQQRLAGEGAATLERLVRDRVKMERTTVLRTFHLTLESHEGTLPDQWWQIFTDAASGLQLRPAVLDCSVDQVVRLISDGADVVAFSRGKLEPLSADVTAEGQASCVEFPRWFLIHQNAKSRTVIWESNHDKEETVSERELRRRLEPLAEDERIRCIAFDWRELSISGGEHGSAAPMKPLTRLVHLVRPEWTDIWLVIVFAFVVGLFTLATPIAVEALVNTVAFGRFVQPIVVLALILLFFLSVSAAMLALQTYIVEIIQQRLFARVAGDLAHRLPRVSTEGVEDQYLPELTNRFFDVVTVQKATASILLDGIALVMSAAIGMIVLGFYHPFLLGFDALLVASIVFLIIVLGRGAVKTAVKESKSKYYMAAWLEDVSRCHTTFQSAAGKRLSASRSDRLVYDYLVNRKRHFRVLLRQILFALGLQAIASTALLGLGGYLVIAGELTLGQLVAAELIVAVIVGAFAKMGKHLEGFYDLLASVDKLGVLFDLPMARQGTGLHMTSDEPVAVELDNVTYHRAGTKNIFAPVTAHLPAGSSTAVVGRSGAGKSTMLDLIHGVRRPTAGIVLVDSSQPSDFQSDDFWNRVELVRDGEVFSASVEENVHVQRTDVSGQDVEDALQAVGIADTLNALPDGMQTHLASSGAPLASNQVRLVLLARAIASRPNLMLIDGLLDSLSDEEAERILNHLLAPERPWTIIIATGRQWIANRCDHTIELRSSRIGKQLDTYASTTAEKV</sequence>
<keyword evidence="5 7" id="KW-1133">Transmembrane helix</keyword>
<feature type="transmembrane region" description="Helical" evidence="7">
    <location>
        <begin position="432"/>
        <end position="455"/>
    </location>
</feature>
<dbReference type="Gene3D" id="3.40.50.300">
    <property type="entry name" value="P-loop containing nucleotide triphosphate hydrolases"/>
    <property type="match status" value="1"/>
</dbReference>
<dbReference type="Proteomes" id="UP001202961">
    <property type="component" value="Unassembled WGS sequence"/>
</dbReference>
<dbReference type="InterPro" id="IPR011527">
    <property type="entry name" value="ABC1_TM_dom"/>
</dbReference>
<feature type="transmembrane region" description="Helical" evidence="7">
    <location>
        <begin position="461"/>
        <end position="479"/>
    </location>
</feature>
<dbReference type="PROSITE" id="PS50929">
    <property type="entry name" value="ABC_TM1F"/>
    <property type="match status" value="1"/>
</dbReference>
<dbReference type="GO" id="GO:0005524">
    <property type="term" value="F:ATP binding"/>
    <property type="evidence" value="ECO:0007669"/>
    <property type="project" value="UniProtKB-KW"/>
</dbReference>
<evidence type="ECO:0000256" key="7">
    <source>
        <dbReference type="SAM" id="Phobius"/>
    </source>
</evidence>
<comment type="subcellular location">
    <subcellularLocation>
        <location evidence="1">Cell membrane</location>
        <topology evidence="1">Multi-pass membrane protein</topology>
    </subcellularLocation>
</comment>
<dbReference type="SMART" id="SM00382">
    <property type="entry name" value="AAA"/>
    <property type="match status" value="1"/>
</dbReference>
<dbReference type="EMBL" id="JAMQBK010000017">
    <property type="protein sequence ID" value="MCM2370156.1"/>
    <property type="molecule type" value="Genomic_DNA"/>
</dbReference>
<dbReference type="PROSITE" id="PS50893">
    <property type="entry name" value="ABC_TRANSPORTER_2"/>
    <property type="match status" value="1"/>
</dbReference>
<gene>
    <name evidence="10" type="ORF">NB063_05905</name>
</gene>
<feature type="transmembrane region" description="Helical" evidence="7">
    <location>
        <begin position="349"/>
        <end position="370"/>
    </location>
</feature>
<organism evidence="10 11">
    <name type="scientific">Aporhodopirellula aestuarii</name>
    <dbReference type="NCBI Taxonomy" id="2950107"/>
    <lineage>
        <taxon>Bacteria</taxon>
        <taxon>Pseudomonadati</taxon>
        <taxon>Planctomycetota</taxon>
        <taxon>Planctomycetia</taxon>
        <taxon>Pirellulales</taxon>
        <taxon>Pirellulaceae</taxon>
        <taxon>Aporhodopirellula</taxon>
    </lineage>
</organism>
<keyword evidence="2 7" id="KW-0812">Transmembrane</keyword>